<comment type="caution">
    <text evidence="14">The sequence shown here is derived from an EMBL/GenBank/DDBJ whole genome shotgun (WGS) entry which is preliminary data.</text>
</comment>
<dbReference type="InterPro" id="IPR001841">
    <property type="entry name" value="Znf_RING"/>
</dbReference>
<dbReference type="SMART" id="SM00184">
    <property type="entry name" value="RING"/>
    <property type="match status" value="1"/>
</dbReference>
<dbReference type="GO" id="GO:0061630">
    <property type="term" value="F:ubiquitin protein ligase activity"/>
    <property type="evidence" value="ECO:0007669"/>
    <property type="project" value="UniProtKB-UniRule"/>
</dbReference>
<sequence>MEVEGIPGSYIHRACSCKEKPEEDNDVSTKSGISDDAAPPSSSMTGCCFDCNICMDFVVDPVVTLCGHLYCWPCIYKWMQMESMSPRRCPVCKAPLSQGTLVPLYGRGGQSTMADSEAPRRPTLHRDHAAITSVVDPGTDDAAYVDQYRPMQQPPFRRHQHHYSGYAGPLGSSYTFGGSSALLFAPLFRSTAGGVLGGLSILPWTYPFASGSNSPRLLRHRLQVESSLHQICVFLFFCALLCLLLF</sequence>
<organism evidence="14 15">
    <name type="scientific">Ensete ventricosum</name>
    <name type="common">Abyssinian banana</name>
    <name type="synonym">Musa ensete</name>
    <dbReference type="NCBI Taxonomy" id="4639"/>
    <lineage>
        <taxon>Eukaryota</taxon>
        <taxon>Viridiplantae</taxon>
        <taxon>Streptophyta</taxon>
        <taxon>Embryophyta</taxon>
        <taxon>Tracheophyta</taxon>
        <taxon>Spermatophyta</taxon>
        <taxon>Magnoliopsida</taxon>
        <taxon>Liliopsida</taxon>
        <taxon>Zingiberales</taxon>
        <taxon>Musaceae</taxon>
        <taxon>Ensete</taxon>
    </lineage>
</organism>
<dbReference type="SUPFAM" id="SSF57850">
    <property type="entry name" value="RING/U-box"/>
    <property type="match status" value="1"/>
</dbReference>
<accession>A0AAV8P567</accession>
<dbReference type="GO" id="GO:0008270">
    <property type="term" value="F:zinc ion binding"/>
    <property type="evidence" value="ECO:0007669"/>
    <property type="project" value="UniProtKB-KW"/>
</dbReference>
<keyword evidence="8 11" id="KW-0862">Zinc</keyword>
<dbReference type="InterPro" id="IPR045103">
    <property type="entry name" value="RNF5/RNF185-like"/>
</dbReference>
<comment type="subcellular location">
    <subcellularLocation>
        <location evidence="2">Endomembrane system</location>
    </subcellularLocation>
    <subcellularLocation>
        <location evidence="11">Endoplasmic reticulum membrane</location>
        <topology evidence="11">Single-pass type IV membrane protein</topology>
    </subcellularLocation>
</comment>
<dbReference type="GO" id="GO:0006511">
    <property type="term" value="P:ubiquitin-dependent protein catabolic process"/>
    <property type="evidence" value="ECO:0007669"/>
    <property type="project" value="UniProtKB-UniRule"/>
</dbReference>
<keyword evidence="7 11" id="KW-0833">Ubl conjugation pathway</keyword>
<feature type="region of interest" description="Disordered" evidence="12">
    <location>
        <begin position="21"/>
        <end position="41"/>
    </location>
</feature>
<comment type="catalytic activity">
    <reaction evidence="1 11">
        <text>S-ubiquitinyl-[E2 ubiquitin-conjugating enzyme]-L-cysteine + [acceptor protein]-L-lysine = [E2 ubiquitin-conjugating enzyme]-L-cysteine + N(6)-ubiquitinyl-[acceptor protein]-L-lysine.</text>
        <dbReference type="EC" id="2.3.2.27"/>
    </reaction>
</comment>
<dbReference type="EMBL" id="JAQQAF010000008">
    <property type="protein sequence ID" value="KAJ8465976.1"/>
    <property type="molecule type" value="Genomic_DNA"/>
</dbReference>
<evidence type="ECO:0000256" key="2">
    <source>
        <dbReference type="ARBA" id="ARBA00004308"/>
    </source>
</evidence>
<dbReference type="InterPro" id="IPR013083">
    <property type="entry name" value="Znf_RING/FYVE/PHD"/>
</dbReference>
<evidence type="ECO:0000256" key="10">
    <source>
        <dbReference type="PROSITE-ProRule" id="PRU00175"/>
    </source>
</evidence>
<protein>
    <recommendedName>
        <fullName evidence="11">E3 ubiquitin-protein ligase RMA</fullName>
        <ecNumber evidence="11">2.3.2.27</ecNumber>
    </recommendedName>
    <alternativeName>
        <fullName evidence="11">Protein RING membrane-anchor</fullName>
    </alternativeName>
    <alternativeName>
        <fullName evidence="11">RING-type E3 ubiquitin transferase RMA</fullName>
    </alternativeName>
</protein>
<dbReference type="InterPro" id="IPR017907">
    <property type="entry name" value="Znf_RING_CS"/>
</dbReference>
<comment type="domain">
    <text evidence="11">The RING-type zinc finger domain is responsible for E3 ligase activity.</text>
</comment>
<comment type="pathway">
    <text evidence="3 11">Protein modification; protein ubiquitination.</text>
</comment>
<feature type="domain" description="RING-type" evidence="13">
    <location>
        <begin position="51"/>
        <end position="93"/>
    </location>
</feature>
<keyword evidence="6 10" id="KW-0863">Zinc-finger</keyword>
<evidence type="ECO:0000256" key="4">
    <source>
        <dbReference type="ARBA" id="ARBA00022679"/>
    </source>
</evidence>
<keyword evidence="9 11" id="KW-0472">Membrane</keyword>
<dbReference type="GO" id="GO:0005789">
    <property type="term" value="C:endoplasmic reticulum membrane"/>
    <property type="evidence" value="ECO:0007669"/>
    <property type="project" value="UniProtKB-SubCell"/>
</dbReference>
<dbReference type="AlphaFoldDB" id="A0AAV8P567"/>
<keyword evidence="15" id="KW-1185">Reference proteome</keyword>
<name>A0AAV8P567_ENSVE</name>
<keyword evidence="11" id="KW-1133">Transmembrane helix</keyword>
<keyword evidence="5 11" id="KW-0479">Metal-binding</keyword>
<evidence type="ECO:0000256" key="11">
    <source>
        <dbReference type="RuleBase" id="RU369090"/>
    </source>
</evidence>
<evidence type="ECO:0000313" key="15">
    <source>
        <dbReference type="Proteomes" id="UP001222027"/>
    </source>
</evidence>
<comment type="function">
    <text evidence="11">E3 ubiquitin-protein ligase.</text>
</comment>
<evidence type="ECO:0000256" key="3">
    <source>
        <dbReference type="ARBA" id="ARBA00004906"/>
    </source>
</evidence>
<evidence type="ECO:0000256" key="7">
    <source>
        <dbReference type="ARBA" id="ARBA00022786"/>
    </source>
</evidence>
<dbReference type="EC" id="2.3.2.27" evidence="11"/>
<gene>
    <name evidence="14" type="ORF">OPV22_028528</name>
</gene>
<reference evidence="14 15" key="1">
    <citation type="submission" date="2022-12" db="EMBL/GenBank/DDBJ databases">
        <title>Chromosome-scale assembly of the Ensete ventricosum genome.</title>
        <authorList>
            <person name="Dussert Y."/>
            <person name="Stocks J."/>
            <person name="Wendawek A."/>
            <person name="Woldeyes F."/>
            <person name="Nichols R.A."/>
            <person name="Borrell J.S."/>
        </authorList>
    </citation>
    <scope>NUCLEOTIDE SEQUENCE [LARGE SCALE GENOMIC DNA]</scope>
    <source>
        <strain evidence="15">cv. Maze</strain>
        <tissue evidence="14">Seeds</tissue>
    </source>
</reference>
<evidence type="ECO:0000256" key="5">
    <source>
        <dbReference type="ARBA" id="ARBA00022723"/>
    </source>
</evidence>
<evidence type="ECO:0000256" key="1">
    <source>
        <dbReference type="ARBA" id="ARBA00000900"/>
    </source>
</evidence>
<keyword evidence="11" id="KW-0256">Endoplasmic reticulum</keyword>
<feature type="transmembrane region" description="Helical" evidence="11">
    <location>
        <begin position="226"/>
        <end position="245"/>
    </location>
</feature>
<dbReference type="PROSITE" id="PS50089">
    <property type="entry name" value="ZF_RING_2"/>
    <property type="match status" value="1"/>
</dbReference>
<proteinExistence type="predicted"/>
<dbReference type="PANTHER" id="PTHR12313">
    <property type="entry name" value="E3 UBIQUITIN-PROTEIN LIGASE RNF5-RELATED"/>
    <property type="match status" value="1"/>
</dbReference>
<evidence type="ECO:0000256" key="8">
    <source>
        <dbReference type="ARBA" id="ARBA00022833"/>
    </source>
</evidence>
<evidence type="ECO:0000256" key="6">
    <source>
        <dbReference type="ARBA" id="ARBA00022771"/>
    </source>
</evidence>
<evidence type="ECO:0000313" key="14">
    <source>
        <dbReference type="EMBL" id="KAJ8465976.1"/>
    </source>
</evidence>
<evidence type="ECO:0000256" key="9">
    <source>
        <dbReference type="ARBA" id="ARBA00023136"/>
    </source>
</evidence>
<keyword evidence="4 11" id="KW-0808">Transferase</keyword>
<dbReference type="InterPro" id="IPR018957">
    <property type="entry name" value="Znf_C3HC4_RING-type"/>
</dbReference>
<dbReference type="PROSITE" id="PS00518">
    <property type="entry name" value="ZF_RING_1"/>
    <property type="match status" value="1"/>
</dbReference>
<evidence type="ECO:0000259" key="13">
    <source>
        <dbReference type="PROSITE" id="PS50089"/>
    </source>
</evidence>
<dbReference type="Proteomes" id="UP001222027">
    <property type="component" value="Unassembled WGS sequence"/>
</dbReference>
<keyword evidence="11" id="KW-0812">Transmembrane</keyword>
<evidence type="ECO:0000256" key="12">
    <source>
        <dbReference type="SAM" id="MobiDB-lite"/>
    </source>
</evidence>
<dbReference type="Pfam" id="PF00097">
    <property type="entry name" value="zf-C3HC4"/>
    <property type="match status" value="1"/>
</dbReference>
<dbReference type="Gene3D" id="3.30.40.10">
    <property type="entry name" value="Zinc/RING finger domain, C3HC4 (zinc finger)"/>
    <property type="match status" value="1"/>
</dbReference>